<dbReference type="InterPro" id="IPR043159">
    <property type="entry name" value="Lectin_gal-bd_sf"/>
</dbReference>
<dbReference type="PANTHER" id="PTHR46780">
    <property type="entry name" value="PROTEIN EVA-1"/>
    <property type="match status" value="1"/>
</dbReference>
<evidence type="ECO:0000256" key="2">
    <source>
        <dbReference type="SAM" id="Phobius"/>
    </source>
</evidence>
<protein>
    <submittedName>
        <fullName evidence="6">Uncharacterized protein LOC111598873</fullName>
    </submittedName>
</protein>
<evidence type="ECO:0000313" key="6">
    <source>
        <dbReference type="RefSeq" id="XP_023170097.2"/>
    </source>
</evidence>
<dbReference type="KEGG" id="dhe:111598873"/>
<organism evidence="5 6">
    <name type="scientific">Drosophila hydei</name>
    <name type="common">Fruit fly</name>
    <dbReference type="NCBI Taxonomy" id="7224"/>
    <lineage>
        <taxon>Eukaryota</taxon>
        <taxon>Metazoa</taxon>
        <taxon>Ecdysozoa</taxon>
        <taxon>Arthropoda</taxon>
        <taxon>Hexapoda</taxon>
        <taxon>Insecta</taxon>
        <taxon>Pterygota</taxon>
        <taxon>Neoptera</taxon>
        <taxon>Endopterygota</taxon>
        <taxon>Diptera</taxon>
        <taxon>Brachycera</taxon>
        <taxon>Muscomorpha</taxon>
        <taxon>Ephydroidea</taxon>
        <taxon>Drosophilidae</taxon>
        <taxon>Drosophila</taxon>
    </lineage>
</organism>
<dbReference type="GO" id="GO:0030246">
    <property type="term" value="F:carbohydrate binding"/>
    <property type="evidence" value="ECO:0007669"/>
    <property type="project" value="InterPro"/>
</dbReference>
<evidence type="ECO:0000313" key="5">
    <source>
        <dbReference type="Proteomes" id="UP000504633"/>
    </source>
</evidence>
<dbReference type="Gene3D" id="2.60.120.740">
    <property type="match status" value="2"/>
</dbReference>
<evidence type="ECO:0000256" key="3">
    <source>
        <dbReference type="SAM" id="SignalP"/>
    </source>
</evidence>
<feature type="compositionally biased region" description="Polar residues" evidence="1">
    <location>
        <begin position="402"/>
        <end position="416"/>
    </location>
</feature>
<dbReference type="AlphaFoldDB" id="A0A6J1LQY5"/>
<dbReference type="GeneID" id="111598873"/>
<dbReference type="Proteomes" id="UP000504633">
    <property type="component" value="Unplaced"/>
</dbReference>
<keyword evidence="2" id="KW-1133">Transmembrane helix</keyword>
<keyword evidence="2" id="KW-0472">Membrane</keyword>
<gene>
    <name evidence="6" type="primary">LOC111598873</name>
</gene>
<dbReference type="CDD" id="cd22829">
    <property type="entry name" value="Gal_Rha_Lectin_EVA1_EVA1C_rpt2"/>
    <property type="match status" value="1"/>
</dbReference>
<evidence type="ECO:0000259" key="4">
    <source>
        <dbReference type="PROSITE" id="PS50228"/>
    </source>
</evidence>
<dbReference type="InterPro" id="IPR000922">
    <property type="entry name" value="Lectin_gal-bd_dom"/>
</dbReference>
<dbReference type="PROSITE" id="PS50228">
    <property type="entry name" value="SUEL_LECTIN"/>
    <property type="match status" value="1"/>
</dbReference>
<reference evidence="6" key="1">
    <citation type="submission" date="2025-08" db="UniProtKB">
        <authorList>
            <consortium name="RefSeq"/>
        </authorList>
    </citation>
    <scope>IDENTIFICATION</scope>
    <source>
        <strain evidence="6">15085-1641.00</strain>
        <tissue evidence="6">Whole body</tissue>
    </source>
</reference>
<feature type="region of interest" description="Disordered" evidence="1">
    <location>
        <begin position="395"/>
        <end position="425"/>
    </location>
</feature>
<feature type="region of interest" description="Disordered" evidence="1">
    <location>
        <begin position="204"/>
        <end position="223"/>
    </location>
</feature>
<evidence type="ECO:0000256" key="1">
    <source>
        <dbReference type="SAM" id="MobiDB-lite"/>
    </source>
</evidence>
<keyword evidence="5" id="KW-1185">Reference proteome</keyword>
<feature type="region of interest" description="Disordered" evidence="1">
    <location>
        <begin position="657"/>
        <end position="686"/>
    </location>
</feature>
<dbReference type="Pfam" id="PF02140">
    <property type="entry name" value="SUEL_Lectin"/>
    <property type="match status" value="1"/>
</dbReference>
<sequence>MDYTQAKCLMLSFLCALSAASAEGEIIFRIDPLALLSATLRTYQKAACDTDQVVIACPRGTSISIEFAQYNKFVAKDGYSIEELCPVTGTVKPEIRGKAKHLLRGSIFGSSTQKVPANRYVNNGYAIAMEVPSSTTGPNGPITESSTDDAQKVESSSENCMWPNALQYSLLQNVVEACQKKKHCKFHGSPQFYGLGASGVGDSSGTSSYHSSTASSNAISSDPCPKRRKIVEIAYKCRPYEFRSKVACHNDVAQLECNPYSRIAVYSASFGRTEYESIQCPQPQGVREETCLASFATETVMQICHGRRRCNLAADANTFGTPCQKNSRMYLKVVYTCVPKQVLKESNESEVEADETEDFEGDINDLYDDELIYKESEAIPKLYSNITKTARGNATGGVGPAANSNPEGIHTVTNGSLDADADGSGVNPVMTHSADLSLEDDQQRLYLYLLIAGSVGVLFSIVIVVTRLLLQKRRMASDTHSNSSTKGGTSGGLGDETTIPSGFNDTISEIDADIDLTTSIPLPSVSKNENYITYAPASSLYASLAPSQLSTVGGPCAASALMPNPMLIGARQSPDLIGIAPSTYVATSSAGSAPSAQAPMAGILAPAIVIGAKGPGVALPGSSGINTMVPITSLTQYTTAPTIRGGYIINTEGMSVVQRPTNTPTPPSSLASGSPSHPQAQQTPTTSPLAMATLSHVPAGGTSTLRRTKPGTAAMLHPQLSYDGTAPRTLSTGLPVSSQFYYG</sequence>
<feature type="chain" id="PRO_5026729936" evidence="3">
    <location>
        <begin position="25"/>
        <end position="743"/>
    </location>
</feature>
<feature type="transmembrane region" description="Helical" evidence="2">
    <location>
        <begin position="445"/>
        <end position="470"/>
    </location>
</feature>
<dbReference type="RefSeq" id="XP_023170097.2">
    <property type="nucleotide sequence ID" value="XM_023314329.2"/>
</dbReference>
<feature type="compositionally biased region" description="Polar residues" evidence="1">
    <location>
        <begin position="658"/>
        <end position="686"/>
    </location>
</feature>
<dbReference type="OMA" id="TMIPITQ"/>
<proteinExistence type="predicted"/>
<feature type="domain" description="SUEL-type lectin" evidence="4">
    <location>
        <begin position="247"/>
        <end position="338"/>
    </location>
</feature>
<feature type="compositionally biased region" description="Low complexity" evidence="1">
    <location>
        <begin position="204"/>
        <end position="221"/>
    </location>
</feature>
<dbReference type="OrthoDB" id="5970528at2759"/>
<keyword evidence="2" id="KW-0812">Transmembrane</keyword>
<feature type="signal peptide" evidence="3">
    <location>
        <begin position="1"/>
        <end position="24"/>
    </location>
</feature>
<name>A0A6J1LQY5_DROHY</name>
<feature type="region of interest" description="Disordered" evidence="1">
    <location>
        <begin position="475"/>
        <end position="502"/>
    </location>
</feature>
<accession>A0A6J1LQY5</accession>
<keyword evidence="3" id="KW-0732">Signal</keyword>